<gene>
    <name evidence="1" type="ORF">C922_05487</name>
</gene>
<sequence length="365" mass="41829">MSPINREKLFPAHYGKKNFIILIRHEHIVFHEASGSALGRDYTYILKNKGSINSSCRESLFEDFQKQSPTSTGDILDRRWPANTIQELTNNDAIIDDSSKGGLSGDLKPRHSFINDIRNLQIVMITHNMDILQWILEKITYIKQRVLTIGISIIIEYHTELSVTVQETLSMRNRTFNPQVKRQAKYLLSLKGEMRKIHTVHQELKGTILINITILKIRNHQEEYGGIRTITLRQYHVVIKSLYHQISVIGYLYVLLKVSEYGQPFDGITVVVVGRIIRKEAPFYEGPGSLRNAADLISYMDASSLNPNTSPRIKVWENSGVFKGTDQETSGGISIRAKMEEDEGADTYYKHSHIGWINRKICNRE</sequence>
<accession>W6ZXU6</accession>
<evidence type="ECO:0000313" key="1">
    <source>
        <dbReference type="EMBL" id="EUD64128.1"/>
    </source>
</evidence>
<dbReference type="GeneID" id="20040761"/>
<dbReference type="AlphaFoldDB" id="W6ZXU6"/>
<keyword evidence="2" id="KW-1185">Reference proteome</keyword>
<dbReference type="VEuPathDB" id="PlasmoDB:C922_05487"/>
<name>W6ZXU6_9APIC</name>
<organism evidence="1 2">
    <name type="scientific">Plasmodium inui San Antonio 1</name>
    <dbReference type="NCBI Taxonomy" id="1237626"/>
    <lineage>
        <taxon>Eukaryota</taxon>
        <taxon>Sar</taxon>
        <taxon>Alveolata</taxon>
        <taxon>Apicomplexa</taxon>
        <taxon>Aconoidasida</taxon>
        <taxon>Haemosporida</taxon>
        <taxon>Plasmodiidae</taxon>
        <taxon>Plasmodium</taxon>
        <taxon>Plasmodium (Plasmodium)</taxon>
    </lineage>
</organism>
<evidence type="ECO:0000313" key="2">
    <source>
        <dbReference type="Proteomes" id="UP000030640"/>
    </source>
</evidence>
<protein>
    <submittedName>
        <fullName evidence="1">Uncharacterized protein</fullName>
    </submittedName>
</protein>
<dbReference type="EMBL" id="KI965540">
    <property type="protein sequence ID" value="EUD64128.1"/>
    <property type="molecule type" value="Genomic_DNA"/>
</dbReference>
<dbReference type="Proteomes" id="UP000030640">
    <property type="component" value="Unassembled WGS sequence"/>
</dbReference>
<dbReference type="RefSeq" id="XP_008819280.1">
    <property type="nucleotide sequence ID" value="XM_008821058.1"/>
</dbReference>
<proteinExistence type="predicted"/>
<reference evidence="1 2" key="1">
    <citation type="submission" date="2013-02" db="EMBL/GenBank/DDBJ databases">
        <title>The Genome Sequence of Plasmodium inui San Antonio 1.</title>
        <authorList>
            <consortium name="The Broad Institute Genome Sequencing Platform"/>
            <consortium name="The Broad Institute Genome Sequencing Center for Infectious Disease"/>
            <person name="Neafsey D."/>
            <person name="Cheeseman I."/>
            <person name="Volkman S."/>
            <person name="Adams J."/>
            <person name="Walker B."/>
            <person name="Young S.K."/>
            <person name="Zeng Q."/>
            <person name="Gargeya S."/>
            <person name="Fitzgerald M."/>
            <person name="Haas B."/>
            <person name="Abouelleil A."/>
            <person name="Alvarado L."/>
            <person name="Arachchi H.M."/>
            <person name="Berlin A.M."/>
            <person name="Chapman S.B."/>
            <person name="Dewar J."/>
            <person name="Goldberg J."/>
            <person name="Griggs A."/>
            <person name="Gujja S."/>
            <person name="Hansen M."/>
            <person name="Howarth C."/>
            <person name="Imamovic A."/>
            <person name="Larimer J."/>
            <person name="McCowan C."/>
            <person name="Murphy C."/>
            <person name="Neiman D."/>
            <person name="Pearson M."/>
            <person name="Priest M."/>
            <person name="Roberts A."/>
            <person name="Saif S."/>
            <person name="Shea T."/>
            <person name="Sisk P."/>
            <person name="Sykes S."/>
            <person name="Wortman J."/>
            <person name="Nusbaum C."/>
            <person name="Birren B."/>
        </authorList>
    </citation>
    <scope>NUCLEOTIDE SEQUENCE [LARGE SCALE GENOMIC DNA]</scope>
    <source>
        <strain evidence="1 2">San Antonio 1</strain>
    </source>
</reference>